<dbReference type="EMBL" id="JH159162">
    <property type="protein sequence ID" value="EGZ07377.1"/>
    <property type="molecule type" value="Genomic_DNA"/>
</dbReference>
<sequence length="73" mass="8269">MALLANPGAGRCLCWRYARATAMPSASVYRRCGRGHVGVRRVAGWWRRAGPARWRWVLPATRACSDRERASLR</sequence>
<dbReference type="RefSeq" id="XP_009536943.1">
    <property type="nucleotide sequence ID" value="XM_009538648.1"/>
</dbReference>
<organism evidence="1 2">
    <name type="scientific">Phytophthora sojae (strain P6497)</name>
    <name type="common">Soybean stem and root rot agent</name>
    <name type="synonym">Phytophthora megasperma f. sp. glycines</name>
    <dbReference type="NCBI Taxonomy" id="1094619"/>
    <lineage>
        <taxon>Eukaryota</taxon>
        <taxon>Sar</taxon>
        <taxon>Stramenopiles</taxon>
        <taxon>Oomycota</taxon>
        <taxon>Peronosporomycetes</taxon>
        <taxon>Peronosporales</taxon>
        <taxon>Peronosporaceae</taxon>
        <taxon>Phytophthora</taxon>
    </lineage>
</organism>
<reference evidence="1 2" key="1">
    <citation type="journal article" date="2006" name="Science">
        <title>Phytophthora genome sequences uncover evolutionary origins and mechanisms of pathogenesis.</title>
        <authorList>
            <person name="Tyler B.M."/>
            <person name="Tripathy S."/>
            <person name="Zhang X."/>
            <person name="Dehal P."/>
            <person name="Jiang R.H."/>
            <person name="Aerts A."/>
            <person name="Arredondo F.D."/>
            <person name="Baxter L."/>
            <person name="Bensasson D."/>
            <person name="Beynon J.L."/>
            <person name="Chapman J."/>
            <person name="Damasceno C.M."/>
            <person name="Dorrance A.E."/>
            <person name="Dou D."/>
            <person name="Dickerman A.W."/>
            <person name="Dubchak I.L."/>
            <person name="Garbelotto M."/>
            <person name="Gijzen M."/>
            <person name="Gordon S.G."/>
            <person name="Govers F."/>
            <person name="Grunwald N.J."/>
            <person name="Huang W."/>
            <person name="Ivors K.L."/>
            <person name="Jones R.W."/>
            <person name="Kamoun S."/>
            <person name="Krampis K."/>
            <person name="Lamour K.H."/>
            <person name="Lee M.K."/>
            <person name="McDonald W.H."/>
            <person name="Medina M."/>
            <person name="Meijer H.J."/>
            <person name="Nordberg E.K."/>
            <person name="Maclean D.J."/>
            <person name="Ospina-Giraldo M.D."/>
            <person name="Morris P.F."/>
            <person name="Phuntumart V."/>
            <person name="Putnam N.H."/>
            <person name="Rash S."/>
            <person name="Rose J.K."/>
            <person name="Sakihama Y."/>
            <person name="Salamov A.A."/>
            <person name="Savidor A."/>
            <person name="Scheuring C.F."/>
            <person name="Smith B.M."/>
            <person name="Sobral B.W."/>
            <person name="Terry A."/>
            <person name="Torto-Alalibo T.A."/>
            <person name="Win J."/>
            <person name="Xu Z."/>
            <person name="Zhang H."/>
            <person name="Grigoriev I.V."/>
            <person name="Rokhsar D.S."/>
            <person name="Boore J.L."/>
        </authorList>
    </citation>
    <scope>NUCLEOTIDE SEQUENCE [LARGE SCALE GENOMIC DNA]</scope>
    <source>
        <strain evidence="1 2">P6497</strain>
    </source>
</reference>
<accession>G5A9U7</accession>
<gene>
    <name evidence="1" type="ORF">PHYSODRAFT_356020</name>
</gene>
<dbReference type="InParanoid" id="G5A9U7"/>
<proteinExistence type="predicted"/>
<dbReference type="AlphaFoldDB" id="G5A9U7"/>
<protein>
    <submittedName>
        <fullName evidence="1">Uncharacterized protein</fullName>
    </submittedName>
</protein>
<evidence type="ECO:0000313" key="1">
    <source>
        <dbReference type="EMBL" id="EGZ07377.1"/>
    </source>
</evidence>
<evidence type="ECO:0000313" key="2">
    <source>
        <dbReference type="Proteomes" id="UP000002640"/>
    </source>
</evidence>
<dbReference type="KEGG" id="psoj:PHYSODRAFT_356020"/>
<name>G5A9U7_PHYSP</name>
<dbReference type="Proteomes" id="UP000002640">
    <property type="component" value="Unassembled WGS sequence"/>
</dbReference>
<keyword evidence="2" id="KW-1185">Reference proteome</keyword>
<dbReference type="GeneID" id="20649919"/>